<dbReference type="Gene3D" id="2.60.40.380">
    <property type="entry name" value="Purple acid phosphatase-like, N-terminal"/>
    <property type="match status" value="1"/>
</dbReference>
<protein>
    <recommendedName>
        <fullName evidence="3">Purple acid phosphatase N-terminal domain-containing protein</fullName>
    </recommendedName>
</protein>
<dbReference type="InterPro" id="IPR008963">
    <property type="entry name" value="Purple_acid_Pase-like_N"/>
</dbReference>
<feature type="signal peptide" evidence="2">
    <location>
        <begin position="1"/>
        <end position="22"/>
    </location>
</feature>
<organism evidence="4 5">
    <name type="scientific">Glossina pallidipes</name>
    <name type="common">Tsetse fly</name>
    <dbReference type="NCBI Taxonomy" id="7398"/>
    <lineage>
        <taxon>Eukaryota</taxon>
        <taxon>Metazoa</taxon>
        <taxon>Ecdysozoa</taxon>
        <taxon>Arthropoda</taxon>
        <taxon>Hexapoda</taxon>
        <taxon>Insecta</taxon>
        <taxon>Pterygota</taxon>
        <taxon>Neoptera</taxon>
        <taxon>Endopterygota</taxon>
        <taxon>Diptera</taxon>
        <taxon>Brachycera</taxon>
        <taxon>Muscomorpha</taxon>
        <taxon>Hippoboscoidea</taxon>
        <taxon>Glossinidae</taxon>
        <taxon>Glossina</taxon>
    </lineage>
</organism>
<dbReference type="VEuPathDB" id="VectorBase:GPAI029596"/>
<evidence type="ECO:0000313" key="4">
    <source>
        <dbReference type="EnsemblMetazoa" id="GPAI029596-PA"/>
    </source>
</evidence>
<feature type="chain" id="PRO_5008403310" description="Purple acid phosphatase N-terminal domain-containing protein" evidence="2">
    <location>
        <begin position="23"/>
        <end position="205"/>
    </location>
</feature>
<dbReference type="PANTHER" id="PTHR45867:SF3">
    <property type="entry name" value="ACID PHOSPHATASE TYPE 7"/>
    <property type="match status" value="1"/>
</dbReference>
<dbReference type="Pfam" id="PF16656">
    <property type="entry name" value="Pur_ac_phosph_N"/>
    <property type="match status" value="1"/>
</dbReference>
<name>A0A1A9ZZB7_GLOPL</name>
<feature type="domain" description="Purple acid phosphatase N-terminal" evidence="3">
    <location>
        <begin position="28"/>
        <end position="119"/>
    </location>
</feature>
<evidence type="ECO:0000313" key="5">
    <source>
        <dbReference type="Proteomes" id="UP000092445"/>
    </source>
</evidence>
<reference evidence="4" key="2">
    <citation type="submission" date="2020-05" db="UniProtKB">
        <authorList>
            <consortium name="EnsemblMetazoa"/>
        </authorList>
    </citation>
    <scope>IDENTIFICATION</scope>
    <source>
        <strain evidence="4">IAEA</strain>
    </source>
</reference>
<dbReference type="InterPro" id="IPR015914">
    <property type="entry name" value="PAPs_N"/>
</dbReference>
<accession>A0A1A9ZZB7</accession>
<evidence type="ECO:0000259" key="3">
    <source>
        <dbReference type="Pfam" id="PF16656"/>
    </source>
</evidence>
<keyword evidence="5" id="KW-1185">Reference proteome</keyword>
<evidence type="ECO:0000256" key="1">
    <source>
        <dbReference type="ARBA" id="ARBA00022729"/>
    </source>
</evidence>
<dbReference type="Gene3D" id="3.60.21.10">
    <property type="match status" value="1"/>
</dbReference>
<dbReference type="AlphaFoldDB" id="A0A1A9ZZB7"/>
<keyword evidence="1 2" id="KW-0732">Signal</keyword>
<dbReference type="Proteomes" id="UP000092445">
    <property type="component" value="Unassembled WGS sequence"/>
</dbReference>
<evidence type="ECO:0000256" key="2">
    <source>
        <dbReference type="SAM" id="SignalP"/>
    </source>
</evidence>
<dbReference type="EnsemblMetazoa" id="GPAI029596-RA">
    <property type="protein sequence ID" value="GPAI029596-PA"/>
    <property type="gene ID" value="GPAI029596"/>
</dbReference>
<dbReference type="SUPFAM" id="SSF56300">
    <property type="entry name" value="Metallo-dependent phosphatases"/>
    <property type="match status" value="1"/>
</dbReference>
<dbReference type="SUPFAM" id="SSF49363">
    <property type="entry name" value="Purple acid phosphatase, N-terminal domain"/>
    <property type="match status" value="1"/>
</dbReference>
<dbReference type="STRING" id="7398.A0A1A9ZZB7"/>
<reference evidence="5" key="1">
    <citation type="submission" date="2014-03" db="EMBL/GenBank/DDBJ databases">
        <authorList>
            <person name="Aksoy S."/>
            <person name="Warren W."/>
            <person name="Wilson R.K."/>
        </authorList>
    </citation>
    <scope>NUCLEOTIDE SEQUENCE [LARGE SCALE GENOMIC DNA]</scope>
    <source>
        <strain evidence="5">IAEA</strain>
    </source>
</reference>
<proteinExistence type="predicted"/>
<dbReference type="GO" id="GO:0046872">
    <property type="term" value="F:metal ion binding"/>
    <property type="evidence" value="ECO:0007669"/>
    <property type="project" value="InterPro"/>
</dbReference>
<dbReference type="GO" id="GO:0003993">
    <property type="term" value="F:acid phosphatase activity"/>
    <property type="evidence" value="ECO:0007669"/>
    <property type="project" value="InterPro"/>
</dbReference>
<dbReference type="InterPro" id="IPR029052">
    <property type="entry name" value="Metallo-depent_PP-like"/>
</dbReference>
<dbReference type="PANTHER" id="PTHR45867">
    <property type="entry name" value="PURPLE ACID PHOSPHATASE"/>
    <property type="match status" value="1"/>
</dbReference>
<sequence length="205" mass="23382">MNFLLLLYIKFILLSRIEKNVGTKLDIPTQIHLSFADTVCDIVVTWSTELKSRTSICKYGRRHVEVAEENKDGPTLFVDQGVARRHQFIHRVLLKNLTENVCYKYYCGSELAWSPEYWFCVPQADENWSPSLAIYGNMGLTHAFTLPFLHDDIQQGMYDVVVHNGNFASGLNVDDGQRGDLFMKQVEAIAAYVPFMVTPGNLEEP</sequence>